<protein>
    <submittedName>
        <fullName evidence="2">Uncharacterized protein</fullName>
    </submittedName>
</protein>
<name>A0AA36D598_9BILA</name>
<dbReference type="Gene3D" id="1.10.287.70">
    <property type="match status" value="1"/>
</dbReference>
<feature type="transmembrane region" description="Helical" evidence="1">
    <location>
        <begin position="48"/>
        <end position="69"/>
    </location>
</feature>
<comment type="caution">
    <text evidence="2">The sequence shown here is derived from an EMBL/GenBank/DDBJ whole genome shotgun (WGS) entry which is preliminary data.</text>
</comment>
<evidence type="ECO:0000313" key="3">
    <source>
        <dbReference type="Proteomes" id="UP001177023"/>
    </source>
</evidence>
<sequence>MHIKSLSRLTDGLPFSNRPLFVKRGVEEGTAGMQLDWVKRTSQKATPLLVHLLMIGSVGLYAVLGAVIMRKLETRDDAAREKRAAAEVMRSRKCVITILKQLRGKCDITSVDARTIKELDKCYHVAVEHNTHTKDVIFTNSAEQVESVAEELEEVLPWSFMDSLLFAFTVITTIGKFRFFK</sequence>
<dbReference type="SUPFAM" id="SSF81324">
    <property type="entry name" value="Voltage-gated potassium channels"/>
    <property type="match status" value="1"/>
</dbReference>
<keyword evidence="1" id="KW-0812">Transmembrane</keyword>
<feature type="non-terminal residue" evidence="2">
    <location>
        <position position="181"/>
    </location>
</feature>
<evidence type="ECO:0000256" key="1">
    <source>
        <dbReference type="SAM" id="Phobius"/>
    </source>
</evidence>
<dbReference type="EMBL" id="CATQJA010002659">
    <property type="protein sequence ID" value="CAJ0580360.1"/>
    <property type="molecule type" value="Genomic_DNA"/>
</dbReference>
<gene>
    <name evidence="2" type="ORF">MSPICULIGERA_LOCUS18558</name>
</gene>
<reference evidence="2" key="1">
    <citation type="submission" date="2023-06" db="EMBL/GenBank/DDBJ databases">
        <authorList>
            <person name="Delattre M."/>
        </authorList>
    </citation>
    <scope>NUCLEOTIDE SEQUENCE</scope>
    <source>
        <strain evidence="2">AF72</strain>
    </source>
</reference>
<organism evidence="2 3">
    <name type="scientific">Mesorhabditis spiculigera</name>
    <dbReference type="NCBI Taxonomy" id="96644"/>
    <lineage>
        <taxon>Eukaryota</taxon>
        <taxon>Metazoa</taxon>
        <taxon>Ecdysozoa</taxon>
        <taxon>Nematoda</taxon>
        <taxon>Chromadorea</taxon>
        <taxon>Rhabditida</taxon>
        <taxon>Rhabditina</taxon>
        <taxon>Rhabditomorpha</taxon>
        <taxon>Rhabditoidea</taxon>
        <taxon>Rhabditidae</taxon>
        <taxon>Mesorhabditinae</taxon>
        <taxon>Mesorhabditis</taxon>
    </lineage>
</organism>
<dbReference type="AlphaFoldDB" id="A0AA36D598"/>
<proteinExistence type="predicted"/>
<accession>A0AA36D598</accession>
<keyword evidence="1" id="KW-1133">Transmembrane helix</keyword>
<keyword evidence="1" id="KW-0472">Membrane</keyword>
<evidence type="ECO:0000313" key="2">
    <source>
        <dbReference type="EMBL" id="CAJ0580360.1"/>
    </source>
</evidence>
<dbReference type="Proteomes" id="UP001177023">
    <property type="component" value="Unassembled WGS sequence"/>
</dbReference>
<keyword evidence="3" id="KW-1185">Reference proteome</keyword>
<feature type="transmembrane region" description="Helical" evidence="1">
    <location>
        <begin position="155"/>
        <end position="175"/>
    </location>
</feature>